<proteinExistence type="predicted"/>
<gene>
    <name evidence="1" type="ORF">RF11_13758</name>
</gene>
<reference evidence="1 2" key="1">
    <citation type="journal article" date="2014" name="Genome Biol. Evol.">
        <title>The genome of the myxosporean Thelohanellus kitauei shows adaptations to nutrient acquisition within its fish host.</title>
        <authorList>
            <person name="Yang Y."/>
            <person name="Xiong J."/>
            <person name="Zhou Z."/>
            <person name="Huo F."/>
            <person name="Miao W."/>
            <person name="Ran C."/>
            <person name="Liu Y."/>
            <person name="Zhang J."/>
            <person name="Feng J."/>
            <person name="Wang M."/>
            <person name="Wang M."/>
            <person name="Wang L."/>
            <person name="Yao B."/>
        </authorList>
    </citation>
    <scope>NUCLEOTIDE SEQUENCE [LARGE SCALE GENOMIC DNA]</scope>
    <source>
        <strain evidence="1">Wuqing</strain>
    </source>
</reference>
<comment type="caution">
    <text evidence="1">The sequence shown here is derived from an EMBL/GenBank/DDBJ whole genome shotgun (WGS) entry which is preliminary data.</text>
</comment>
<dbReference type="EMBL" id="JWZT01000801">
    <property type="protein sequence ID" value="KII73492.1"/>
    <property type="molecule type" value="Genomic_DNA"/>
</dbReference>
<protein>
    <submittedName>
        <fullName evidence="1">Uncharacterized protein</fullName>
    </submittedName>
</protein>
<evidence type="ECO:0000313" key="1">
    <source>
        <dbReference type="EMBL" id="KII73492.1"/>
    </source>
</evidence>
<sequence length="163" mass="19105">MLCESVHRLNREYHSLLSHDAITKNVFQIMKKFSDTKDEGSGLILFNILIMISRLKLLDEIEFDLTQLYILTDSIQKNHICINNMVVFQRYFSKVWIAIFNASKNTLEINTIDKLMLFAAIFANHLSQKINTTVLKNLKLNISQKIQARAHDNLFCYGRLQYY</sequence>
<keyword evidence="2" id="KW-1185">Reference proteome</keyword>
<name>A0A0C2NHI6_THEKT</name>
<dbReference type="AlphaFoldDB" id="A0A0C2NHI6"/>
<evidence type="ECO:0000313" key="2">
    <source>
        <dbReference type="Proteomes" id="UP000031668"/>
    </source>
</evidence>
<organism evidence="1 2">
    <name type="scientific">Thelohanellus kitauei</name>
    <name type="common">Myxosporean</name>
    <dbReference type="NCBI Taxonomy" id="669202"/>
    <lineage>
        <taxon>Eukaryota</taxon>
        <taxon>Metazoa</taxon>
        <taxon>Cnidaria</taxon>
        <taxon>Myxozoa</taxon>
        <taxon>Myxosporea</taxon>
        <taxon>Bivalvulida</taxon>
        <taxon>Platysporina</taxon>
        <taxon>Myxobolidae</taxon>
        <taxon>Thelohanellus</taxon>
    </lineage>
</organism>
<accession>A0A0C2NHI6</accession>
<dbReference type="Proteomes" id="UP000031668">
    <property type="component" value="Unassembled WGS sequence"/>
</dbReference>